<sequence length="67" mass="7339">MDEKLEAEGEVAVGDQADDPVVLQPLDHHPVRVRVAAGERQAWVGLSRRVQGVKRPPRALGPVVPQR</sequence>
<dbReference type="Proteomes" id="UP001597045">
    <property type="component" value="Unassembled WGS sequence"/>
</dbReference>
<evidence type="ECO:0000256" key="1">
    <source>
        <dbReference type="SAM" id="MobiDB-lite"/>
    </source>
</evidence>
<reference evidence="3" key="1">
    <citation type="journal article" date="2019" name="Int. J. Syst. Evol. Microbiol.">
        <title>The Global Catalogue of Microorganisms (GCM) 10K type strain sequencing project: providing services to taxonomists for standard genome sequencing and annotation.</title>
        <authorList>
            <consortium name="The Broad Institute Genomics Platform"/>
            <consortium name="The Broad Institute Genome Sequencing Center for Infectious Disease"/>
            <person name="Wu L."/>
            <person name="Ma J."/>
        </authorList>
    </citation>
    <scope>NUCLEOTIDE SEQUENCE [LARGE SCALE GENOMIC DNA]</scope>
    <source>
        <strain evidence="3">JCM 31486</strain>
    </source>
</reference>
<name>A0ABW3M200_9PSEU</name>
<accession>A0ABW3M200</accession>
<proteinExistence type="predicted"/>
<dbReference type="EMBL" id="JBHTIS010000108">
    <property type="protein sequence ID" value="MFD1044706.1"/>
    <property type="molecule type" value="Genomic_DNA"/>
</dbReference>
<comment type="caution">
    <text evidence="2">The sequence shown here is derived from an EMBL/GenBank/DDBJ whole genome shotgun (WGS) entry which is preliminary data.</text>
</comment>
<organism evidence="2 3">
    <name type="scientific">Kibdelosporangium lantanae</name>
    <dbReference type="NCBI Taxonomy" id="1497396"/>
    <lineage>
        <taxon>Bacteria</taxon>
        <taxon>Bacillati</taxon>
        <taxon>Actinomycetota</taxon>
        <taxon>Actinomycetes</taxon>
        <taxon>Pseudonocardiales</taxon>
        <taxon>Pseudonocardiaceae</taxon>
        <taxon>Kibdelosporangium</taxon>
    </lineage>
</organism>
<protein>
    <submittedName>
        <fullName evidence="2">Uncharacterized protein</fullName>
    </submittedName>
</protein>
<keyword evidence="3" id="KW-1185">Reference proteome</keyword>
<gene>
    <name evidence="2" type="ORF">ACFQ1S_03410</name>
</gene>
<evidence type="ECO:0000313" key="2">
    <source>
        <dbReference type="EMBL" id="MFD1044706.1"/>
    </source>
</evidence>
<feature type="region of interest" description="Disordered" evidence="1">
    <location>
        <begin position="1"/>
        <end position="21"/>
    </location>
</feature>
<evidence type="ECO:0000313" key="3">
    <source>
        <dbReference type="Proteomes" id="UP001597045"/>
    </source>
</evidence>